<dbReference type="EMBL" id="QGKY02000164">
    <property type="protein sequence ID" value="KAF2592351.1"/>
    <property type="molecule type" value="Genomic_DNA"/>
</dbReference>
<reference evidence="2" key="1">
    <citation type="submission" date="2019-12" db="EMBL/GenBank/DDBJ databases">
        <title>Genome sequencing and annotation of Brassica cretica.</title>
        <authorList>
            <person name="Studholme D.J."/>
            <person name="Sarris P.F."/>
        </authorList>
    </citation>
    <scope>NUCLEOTIDE SEQUENCE</scope>
    <source>
        <strain evidence="2">PFS-102/07</strain>
        <tissue evidence="2">Leaf</tissue>
    </source>
</reference>
<evidence type="ECO:0000313" key="2">
    <source>
        <dbReference type="EMBL" id="KAF2592351.1"/>
    </source>
</evidence>
<name>A0A8S9KED6_BRACR</name>
<feature type="region of interest" description="Disordered" evidence="1">
    <location>
        <begin position="27"/>
        <end position="62"/>
    </location>
</feature>
<dbReference type="AlphaFoldDB" id="A0A8S9KED6"/>
<proteinExistence type="predicted"/>
<feature type="compositionally biased region" description="Basic and acidic residues" evidence="1">
    <location>
        <begin position="39"/>
        <end position="57"/>
    </location>
</feature>
<evidence type="ECO:0000256" key="1">
    <source>
        <dbReference type="SAM" id="MobiDB-lite"/>
    </source>
</evidence>
<organism evidence="2">
    <name type="scientific">Brassica cretica</name>
    <name type="common">Mustard</name>
    <dbReference type="NCBI Taxonomy" id="69181"/>
    <lineage>
        <taxon>Eukaryota</taxon>
        <taxon>Viridiplantae</taxon>
        <taxon>Streptophyta</taxon>
        <taxon>Embryophyta</taxon>
        <taxon>Tracheophyta</taxon>
        <taxon>Spermatophyta</taxon>
        <taxon>Magnoliopsida</taxon>
        <taxon>eudicotyledons</taxon>
        <taxon>Gunneridae</taxon>
        <taxon>Pentapetalae</taxon>
        <taxon>rosids</taxon>
        <taxon>malvids</taxon>
        <taxon>Brassicales</taxon>
        <taxon>Brassicaceae</taxon>
        <taxon>Brassiceae</taxon>
        <taxon>Brassica</taxon>
    </lineage>
</organism>
<comment type="caution">
    <text evidence="2">The sequence shown here is derived from an EMBL/GenBank/DDBJ whole genome shotgun (WGS) entry which is preliminary data.</text>
</comment>
<gene>
    <name evidence="2" type="ORF">F2Q70_00043900</name>
</gene>
<protein>
    <submittedName>
        <fullName evidence="2">Uncharacterized protein</fullName>
    </submittedName>
</protein>
<accession>A0A8S9KED6</accession>
<sequence length="94" mass="10834">MKYKPQTLEDALHRAITFIKIEEDKAAFSKKHAATKKSSSKDKEPDEYNEPRQHYDKTINGWEMNEDGTGLAGCVSLSRLINGWRWDDGRHKAL</sequence>